<dbReference type="Pfam" id="PF00591">
    <property type="entry name" value="Glycos_transf_3"/>
    <property type="match status" value="1"/>
</dbReference>
<dbReference type="GO" id="GO:0000162">
    <property type="term" value="P:L-tryptophan biosynthetic process"/>
    <property type="evidence" value="ECO:0007669"/>
    <property type="project" value="UniProtKB-UniRule"/>
</dbReference>
<dbReference type="InterPro" id="IPR035902">
    <property type="entry name" value="Nuc_phospho_transferase"/>
</dbReference>
<comment type="caution">
    <text evidence="3">Lacks conserved residue(s) required for the propagation of feature annotation.</text>
</comment>
<dbReference type="Gene3D" id="1.20.970.10">
    <property type="entry name" value="Transferase, Pyrimidine Nucleoside Phosphorylase, Chain C"/>
    <property type="match status" value="1"/>
</dbReference>
<evidence type="ECO:0000256" key="1">
    <source>
        <dbReference type="ARBA" id="ARBA00022676"/>
    </source>
</evidence>
<feature type="binding site" evidence="3">
    <location>
        <position position="225"/>
    </location>
    <ligand>
        <name>Mg(2+)</name>
        <dbReference type="ChEBI" id="CHEBI:18420"/>
        <label>2</label>
    </ligand>
</feature>
<feature type="domain" description="Glycosyl transferase family 3 N-terminal" evidence="5">
    <location>
        <begin position="2"/>
        <end position="64"/>
    </location>
</feature>
<dbReference type="Pfam" id="PF02885">
    <property type="entry name" value="Glycos_trans_3N"/>
    <property type="match status" value="1"/>
</dbReference>
<keyword evidence="3" id="KW-0479">Metal-binding</keyword>
<evidence type="ECO:0000256" key="3">
    <source>
        <dbReference type="HAMAP-Rule" id="MF_00211"/>
    </source>
</evidence>
<feature type="binding site" evidence="3">
    <location>
        <position position="91"/>
    </location>
    <ligand>
        <name>Mg(2+)</name>
        <dbReference type="ChEBI" id="CHEBI:18420"/>
        <label>1</label>
    </ligand>
</feature>
<dbReference type="EC" id="2.4.2.18" evidence="3"/>
<dbReference type="AlphaFoldDB" id="A0A2S7U9B6"/>
<feature type="binding site" evidence="3">
    <location>
        <position position="79"/>
    </location>
    <ligand>
        <name>anthranilate</name>
        <dbReference type="ChEBI" id="CHEBI:16567"/>
        <label>1</label>
    </ligand>
</feature>
<comment type="similarity">
    <text evidence="3">Belongs to the anthranilate phosphoribosyltransferase family.</text>
</comment>
<protein>
    <recommendedName>
        <fullName evidence="3">Anthranilate phosphoribosyltransferase</fullName>
        <ecNumber evidence="3">2.4.2.18</ecNumber>
    </recommendedName>
</protein>
<dbReference type="InterPro" id="IPR017459">
    <property type="entry name" value="Glycosyl_Trfase_fam3_N_dom"/>
</dbReference>
<sequence>MKEILNELFNHGTLSRQAAYDILTAITSGAVNDAQIAAFLTVYGMRSITVEELAGFRDAMLEQANLIDLSEFNPIDLCGTGGDGKDTFNISTLASFVTAGAGVPVAKHGNYGVSSVSGSSNVMEHLGFVFTNDHEVLRKQITEANITFLHAPLFHPAMKAVAPIRKQLGVKTFFNMLGPLVNPAKPKLQSVGVFNLQLARNYEYLFQSETDKKYAILHAHEGYDEVSLTGKVRLARNNGVSDLSASDFDMIPLKQSDIYGGDTVEDAALIFMKVLENKATDAQKNVVIANAATAIAVAKSISIKEAVVVARESLESGKALKSFQKLMELKV</sequence>
<dbReference type="NCBIfam" id="TIGR01245">
    <property type="entry name" value="trpD"/>
    <property type="match status" value="1"/>
</dbReference>
<keyword evidence="3" id="KW-0057">Aromatic amino acid biosynthesis</keyword>
<feature type="binding site" evidence="3">
    <location>
        <begin position="107"/>
        <end position="115"/>
    </location>
    <ligand>
        <name>5-phospho-alpha-D-ribose 1-diphosphate</name>
        <dbReference type="ChEBI" id="CHEBI:58017"/>
    </ligand>
</feature>
<dbReference type="PANTHER" id="PTHR43285">
    <property type="entry name" value="ANTHRANILATE PHOSPHORIBOSYLTRANSFERASE"/>
    <property type="match status" value="1"/>
</dbReference>
<dbReference type="GO" id="GO:0005829">
    <property type="term" value="C:cytosol"/>
    <property type="evidence" value="ECO:0007669"/>
    <property type="project" value="TreeGrafter"/>
</dbReference>
<keyword evidence="3" id="KW-0028">Amino-acid biosynthesis</keyword>
<keyword evidence="1 3" id="KW-0328">Glycosyltransferase</keyword>
<keyword evidence="7" id="KW-1185">Reference proteome</keyword>
<feature type="binding site" evidence="3">
    <location>
        <position position="87"/>
    </location>
    <ligand>
        <name>5-phospho-alpha-D-ribose 1-diphosphate</name>
        <dbReference type="ChEBI" id="CHEBI:58017"/>
    </ligand>
</feature>
<feature type="binding site" evidence="3">
    <location>
        <position position="225"/>
    </location>
    <ligand>
        <name>Mg(2+)</name>
        <dbReference type="ChEBI" id="CHEBI:18420"/>
        <label>1</label>
    </ligand>
</feature>
<keyword evidence="2 3" id="KW-0808">Transferase</keyword>
<comment type="function">
    <text evidence="3">Catalyzes the transfer of the phosphoribosyl group of 5-phosphorylribose-1-pyrophosphate (PRPP) to anthranilate to yield N-(5'-phosphoribosyl)-anthranilate (PRA).</text>
</comment>
<dbReference type="RefSeq" id="WP_105070036.1">
    <property type="nucleotide sequence ID" value="NZ_MTPW01000001.1"/>
</dbReference>
<dbReference type="InterPro" id="IPR005940">
    <property type="entry name" value="Anthranilate_Pribosyl_Tfrase"/>
</dbReference>
<dbReference type="OrthoDB" id="9806430at2"/>
<keyword evidence="3" id="KW-0460">Magnesium</keyword>
<evidence type="ECO:0000313" key="7">
    <source>
        <dbReference type="Proteomes" id="UP000239747"/>
    </source>
</evidence>
<dbReference type="PANTHER" id="PTHR43285:SF2">
    <property type="entry name" value="ANTHRANILATE PHOSPHORIBOSYLTRANSFERASE"/>
    <property type="match status" value="1"/>
</dbReference>
<dbReference type="SUPFAM" id="SSF52418">
    <property type="entry name" value="Nucleoside phosphorylase/phosphoribosyltransferase catalytic domain"/>
    <property type="match status" value="1"/>
</dbReference>
<name>A0A2S7U9B6_9FLAO</name>
<accession>A0A2S7U9B6</accession>
<comment type="pathway">
    <text evidence="3">Amino-acid biosynthesis; L-tryptophan biosynthesis; L-tryptophan from chorismate: step 2/5.</text>
</comment>
<proteinExistence type="inferred from homology"/>
<feature type="domain" description="Glycosyl transferase family 3" evidence="4">
    <location>
        <begin position="75"/>
        <end position="320"/>
    </location>
</feature>
<evidence type="ECO:0000259" key="4">
    <source>
        <dbReference type="Pfam" id="PF00591"/>
    </source>
</evidence>
<comment type="caution">
    <text evidence="6">The sequence shown here is derived from an EMBL/GenBank/DDBJ whole genome shotgun (WGS) entry which is preliminary data.</text>
</comment>
<evidence type="ECO:0000259" key="5">
    <source>
        <dbReference type="Pfam" id="PF02885"/>
    </source>
</evidence>
<dbReference type="InterPro" id="IPR000312">
    <property type="entry name" value="Glycosyl_Trfase_fam3"/>
</dbReference>
<feature type="binding site" evidence="3">
    <location>
        <position position="110"/>
    </location>
    <ligand>
        <name>anthranilate</name>
        <dbReference type="ChEBI" id="CHEBI:16567"/>
        <label>1</label>
    </ligand>
</feature>
<evidence type="ECO:0000256" key="2">
    <source>
        <dbReference type="ARBA" id="ARBA00022679"/>
    </source>
</evidence>
<dbReference type="Gene3D" id="3.40.1030.10">
    <property type="entry name" value="Nucleoside phosphorylase/phosphoribosyltransferase catalytic domain"/>
    <property type="match status" value="1"/>
</dbReference>
<feature type="binding site" evidence="3">
    <location>
        <position position="119"/>
    </location>
    <ligand>
        <name>5-phospho-alpha-D-ribose 1-diphosphate</name>
        <dbReference type="ChEBI" id="CHEBI:58017"/>
    </ligand>
</feature>
<evidence type="ECO:0000313" key="6">
    <source>
        <dbReference type="EMBL" id="PQJ30872.1"/>
    </source>
</evidence>
<dbReference type="InterPro" id="IPR036320">
    <property type="entry name" value="Glycosyl_Trfase_fam3_N_dom_sf"/>
</dbReference>
<dbReference type="Proteomes" id="UP000239747">
    <property type="component" value="Unassembled WGS sequence"/>
</dbReference>
<feature type="binding site" evidence="3">
    <location>
        <begin position="89"/>
        <end position="92"/>
    </location>
    <ligand>
        <name>5-phospho-alpha-D-ribose 1-diphosphate</name>
        <dbReference type="ChEBI" id="CHEBI:58017"/>
    </ligand>
</feature>
<organism evidence="6 7">
    <name type="scientific">Nonlabens arenilitoris</name>
    <dbReference type="NCBI Taxonomy" id="1217969"/>
    <lineage>
        <taxon>Bacteria</taxon>
        <taxon>Pseudomonadati</taxon>
        <taxon>Bacteroidota</taxon>
        <taxon>Flavobacteriia</taxon>
        <taxon>Flavobacteriales</taxon>
        <taxon>Flavobacteriaceae</taxon>
        <taxon>Nonlabens</taxon>
    </lineage>
</organism>
<feature type="binding site" evidence="3">
    <location>
        <position position="224"/>
    </location>
    <ligand>
        <name>Mg(2+)</name>
        <dbReference type="ChEBI" id="CHEBI:18420"/>
        <label>2</label>
    </ligand>
</feature>
<reference evidence="6 7" key="1">
    <citation type="submission" date="2017-01" db="EMBL/GenBank/DDBJ databases">
        <title>Trade-off between light-utilization and light-protection in marine flavobacteria.</title>
        <authorList>
            <person name="Kumagai Y."/>
            <person name="Yoshizawa S."/>
            <person name="Kogure K."/>
            <person name="Iwasaki W."/>
        </authorList>
    </citation>
    <scope>NUCLEOTIDE SEQUENCE [LARGE SCALE GENOMIC DNA]</scope>
    <source>
        <strain evidence="6 7">KCTC 32109</strain>
    </source>
</reference>
<comment type="catalytic activity">
    <reaction evidence="3">
        <text>N-(5-phospho-beta-D-ribosyl)anthranilate + diphosphate = 5-phospho-alpha-D-ribose 1-diphosphate + anthranilate</text>
        <dbReference type="Rhea" id="RHEA:11768"/>
        <dbReference type="ChEBI" id="CHEBI:16567"/>
        <dbReference type="ChEBI" id="CHEBI:18277"/>
        <dbReference type="ChEBI" id="CHEBI:33019"/>
        <dbReference type="ChEBI" id="CHEBI:58017"/>
        <dbReference type="EC" id="2.4.2.18"/>
    </reaction>
</comment>
<dbReference type="UniPathway" id="UPA00035">
    <property type="reaction ID" value="UER00041"/>
</dbReference>
<comment type="subunit">
    <text evidence="3">Homodimer.</text>
</comment>
<feature type="binding site" evidence="3">
    <location>
        <begin position="82"/>
        <end position="83"/>
    </location>
    <ligand>
        <name>5-phospho-alpha-D-ribose 1-diphosphate</name>
        <dbReference type="ChEBI" id="CHEBI:58017"/>
    </ligand>
</feature>
<feature type="binding site" evidence="3">
    <location>
        <position position="165"/>
    </location>
    <ligand>
        <name>anthranilate</name>
        <dbReference type="ChEBI" id="CHEBI:16567"/>
        <label>2</label>
    </ligand>
</feature>
<dbReference type="GO" id="GO:0000287">
    <property type="term" value="F:magnesium ion binding"/>
    <property type="evidence" value="ECO:0007669"/>
    <property type="project" value="UniProtKB-UniRule"/>
</dbReference>
<feature type="binding site" evidence="3">
    <location>
        <position position="79"/>
    </location>
    <ligand>
        <name>5-phospho-alpha-D-ribose 1-diphosphate</name>
        <dbReference type="ChEBI" id="CHEBI:58017"/>
    </ligand>
</feature>
<gene>
    <name evidence="3" type="primary">trpD</name>
    <name evidence="6" type="ORF">BST92_02515</name>
</gene>
<dbReference type="GO" id="GO:0004048">
    <property type="term" value="F:anthranilate phosphoribosyltransferase activity"/>
    <property type="evidence" value="ECO:0007669"/>
    <property type="project" value="UniProtKB-UniRule"/>
</dbReference>
<keyword evidence="3" id="KW-0822">Tryptophan biosynthesis</keyword>
<comment type="cofactor">
    <cofactor evidence="3">
        <name>Mg(2+)</name>
        <dbReference type="ChEBI" id="CHEBI:18420"/>
    </cofactor>
    <text evidence="3">Binds 2 magnesium ions per monomer.</text>
</comment>
<dbReference type="EMBL" id="MTPW01000001">
    <property type="protein sequence ID" value="PQJ30872.1"/>
    <property type="molecule type" value="Genomic_DNA"/>
</dbReference>
<dbReference type="SUPFAM" id="SSF47648">
    <property type="entry name" value="Nucleoside phosphorylase/phosphoribosyltransferase N-terminal domain"/>
    <property type="match status" value="1"/>
</dbReference>
<dbReference type="HAMAP" id="MF_00211">
    <property type="entry name" value="TrpD"/>
    <property type="match status" value="1"/>
</dbReference>